<dbReference type="AlphaFoldDB" id="A0A5K7YQD3"/>
<dbReference type="KEGG" id="dalk:DSCA_44630"/>
<dbReference type="Proteomes" id="UP000427906">
    <property type="component" value="Chromosome"/>
</dbReference>
<evidence type="ECO:0000313" key="1">
    <source>
        <dbReference type="EMBL" id="BBO70533.1"/>
    </source>
</evidence>
<organism evidence="1 2">
    <name type="scientific">Desulfosarcina alkanivorans</name>
    <dbReference type="NCBI Taxonomy" id="571177"/>
    <lineage>
        <taxon>Bacteria</taxon>
        <taxon>Pseudomonadati</taxon>
        <taxon>Thermodesulfobacteriota</taxon>
        <taxon>Desulfobacteria</taxon>
        <taxon>Desulfobacterales</taxon>
        <taxon>Desulfosarcinaceae</taxon>
        <taxon>Desulfosarcina</taxon>
    </lineage>
</organism>
<keyword evidence="2" id="KW-1185">Reference proteome</keyword>
<dbReference type="EMBL" id="AP021874">
    <property type="protein sequence ID" value="BBO70533.1"/>
    <property type="molecule type" value="Genomic_DNA"/>
</dbReference>
<gene>
    <name evidence="1" type="ORF">DSCA_44630</name>
</gene>
<protein>
    <submittedName>
        <fullName evidence="1">Uncharacterized protein</fullName>
    </submittedName>
</protein>
<name>A0A5K7YQD3_9BACT</name>
<evidence type="ECO:0000313" key="2">
    <source>
        <dbReference type="Proteomes" id="UP000427906"/>
    </source>
</evidence>
<proteinExistence type="predicted"/>
<accession>A0A5K7YQD3</accession>
<reference evidence="1 2" key="1">
    <citation type="submission" date="2019-11" db="EMBL/GenBank/DDBJ databases">
        <title>Comparative genomics of hydrocarbon-degrading Desulfosarcina strains.</title>
        <authorList>
            <person name="Watanabe M."/>
            <person name="Kojima H."/>
            <person name="Fukui M."/>
        </authorList>
    </citation>
    <scope>NUCLEOTIDE SEQUENCE [LARGE SCALE GENOMIC DNA]</scope>
    <source>
        <strain evidence="1 2">PL12</strain>
    </source>
</reference>
<sequence>MAGTGDDPGFALPCPVHTRSRTQCWILDTVMDFVNYQGLDESGQGEAKLKPIMNERSFIYQRKKAAVNPKTTPISPVANEMVLYQ</sequence>